<dbReference type="Gene3D" id="3.30.1360.40">
    <property type="match status" value="1"/>
</dbReference>
<comment type="caution">
    <text evidence="12">The sequence shown here is derived from an EMBL/GenBank/DDBJ whole genome shotgun (WGS) entry which is preliminary data.</text>
</comment>
<dbReference type="GO" id="GO:0003677">
    <property type="term" value="F:DNA binding"/>
    <property type="evidence" value="ECO:0007669"/>
    <property type="project" value="UniProtKB-UniRule"/>
</dbReference>
<dbReference type="GO" id="GO:0005694">
    <property type="term" value="C:chromosome"/>
    <property type="evidence" value="ECO:0007669"/>
    <property type="project" value="InterPro"/>
</dbReference>
<dbReference type="PANTHER" id="PTHR43493">
    <property type="entry name" value="DNA GYRASE/TOPOISOMERASE SUBUNIT A"/>
    <property type="match status" value="1"/>
</dbReference>
<gene>
    <name evidence="9" type="primary">gyrA</name>
    <name evidence="12" type="ORF">BG261_00985</name>
</gene>
<dbReference type="GO" id="GO:0006265">
    <property type="term" value="P:DNA topological change"/>
    <property type="evidence" value="ECO:0007669"/>
    <property type="project" value="UniProtKB-UniRule"/>
</dbReference>
<comment type="subcellular location">
    <subcellularLocation>
        <location evidence="9">Cytoplasm</location>
    </subcellularLocation>
</comment>
<dbReference type="CDD" id="cd00187">
    <property type="entry name" value="TOP4c"/>
    <property type="match status" value="1"/>
</dbReference>
<sequence>MQDKHLKDVNLASEMKTSFIDYAMSVIVARALPDVRDGLKPVHRRILYGMNELGVTPDKPHKKSARITGDVMGKYHPHGDSAIYDSMVRMAQWWSYRNMLVDGHGNFGSMDGDGAAAMRYTEARMSKIALEMLRDINKKTVDFVDNYDGTEREPVVLPARFPNLLVNGTTGIAVGMATNIPPHNLGETIDAVKLVLDNPEVTTKELMTVIPGPDFPTGALVMGRSGIHRAYETGKGSITLRAKSHIESTSTGRERIVVTEIPYMVNKAKLVERIGELSREKRIEGLTALRDESNRNGIRIVMEVRRDASANVILNNLFKMTSLQTSFGFNMLAIVKGEPKILSLKEILTHYITHQIEVVERRTRFDKEKAEARAHILEGLRIALDNIDEVIKVIRDSDTDAIAQDELMQRFGLSERQSQAILDMRLRRLTGLERDKIEKEYNELLELIADLTDILAKPERVRIIIEEELDEVKRKYADPRRTELLVGEVISIEDEDLIEKEEVLITLSNEGYIKRLTQDEFRAQKRGGRGVQGTGLNDNDFISHLVSTSTHDHLLFFTNMGRVYQLKGYEIPEYGRTAKGLPLVNLIKLDEGENVETVINVEQSDEERYLFFTTRNGLVKRTDAKAFANIRQNGLKAINLREGDDLINVLLTDGKQEIIIGTHDGYSVRFKEEVVRDMGRGAAGVKGVNLRPDDFVVGTSIISNDQEVLVISENGLGKRTDADQYPTKGRGGKGIKVMNVTERTGKLAGLATINGDEDIMVITDTGVIIRTSVENISQTGRSAQGVKVMRLDDDAKIVTFALVNSEVDELVETTTNADEVTENDTNEE</sequence>
<name>A0A1E8GQG8_9LACT</name>
<dbReference type="Pfam" id="PF03989">
    <property type="entry name" value="DNA_gyraseA_C"/>
    <property type="match status" value="6"/>
</dbReference>
<dbReference type="InterPro" id="IPR013758">
    <property type="entry name" value="Topo_IIA_A/C_ab"/>
</dbReference>
<evidence type="ECO:0000259" key="11">
    <source>
        <dbReference type="PROSITE" id="PS52040"/>
    </source>
</evidence>
<dbReference type="Proteomes" id="UP000178622">
    <property type="component" value="Unassembled WGS sequence"/>
</dbReference>
<dbReference type="Gene3D" id="1.10.268.10">
    <property type="entry name" value="Topoisomerase, domain 3"/>
    <property type="match status" value="1"/>
</dbReference>
<comment type="function">
    <text evidence="9">A type II topoisomerase that negatively supercoils closed circular double-stranded (ds) DNA in an ATP-dependent manner to modulate DNA topology and maintain chromosomes in an underwound state. Negative supercoiling favors strand separation, and DNA replication, transcription, recombination and repair, all of which involve strand separation. Also able to catalyze the interconversion of other topological isomers of dsDNA rings, including catenanes and knotted rings. Type II topoisomerases break and join 2 DNA strands simultaneously in an ATP-dependent manner.</text>
</comment>
<dbReference type="NCBIfam" id="TIGR01063">
    <property type="entry name" value="gyrA"/>
    <property type="match status" value="1"/>
</dbReference>
<feature type="domain" description="Topo IIA-type catalytic" evidence="11">
    <location>
        <begin position="32"/>
        <end position="497"/>
    </location>
</feature>
<dbReference type="Gene3D" id="3.90.199.10">
    <property type="entry name" value="Topoisomerase II, domain 5"/>
    <property type="match status" value="1"/>
</dbReference>
<dbReference type="HAMAP" id="MF_01897">
    <property type="entry name" value="GyrA"/>
    <property type="match status" value="1"/>
</dbReference>
<keyword evidence="5 9" id="KW-0067">ATP-binding</keyword>
<dbReference type="GO" id="GO:0005737">
    <property type="term" value="C:cytoplasm"/>
    <property type="evidence" value="ECO:0007669"/>
    <property type="project" value="UniProtKB-SubCell"/>
</dbReference>
<evidence type="ECO:0000256" key="3">
    <source>
        <dbReference type="ARBA" id="ARBA00022490"/>
    </source>
</evidence>
<dbReference type="InterPro" id="IPR013757">
    <property type="entry name" value="Topo_IIA_A_a_sf"/>
</dbReference>
<evidence type="ECO:0000256" key="2">
    <source>
        <dbReference type="ARBA" id="ARBA00008263"/>
    </source>
</evidence>
<reference evidence="13" key="1">
    <citation type="submission" date="2016-09" db="EMBL/GenBank/DDBJ databases">
        <title>Draft genome sequence of a novel species of the family Streptococcaceae isolated from flowers.</title>
        <authorList>
            <person name="Chuah L.-O."/>
            <person name="Yap K.-P."/>
            <person name="Thong K.L."/>
            <person name="Liong M.T."/>
            <person name="Ahmad R."/>
            <person name="Rusul G."/>
        </authorList>
    </citation>
    <scope>NUCLEOTIDE SEQUENCE [LARGE SCALE GENOMIC DNA]</scope>
    <source>
        <strain evidence="13">DF1</strain>
    </source>
</reference>
<dbReference type="PROSITE" id="PS52040">
    <property type="entry name" value="TOPO_IIA"/>
    <property type="match status" value="1"/>
</dbReference>
<accession>A0A1E8GQG8</accession>
<dbReference type="SUPFAM" id="SSF56719">
    <property type="entry name" value="Type II DNA topoisomerase"/>
    <property type="match status" value="1"/>
</dbReference>
<keyword evidence="13" id="KW-1185">Reference proteome</keyword>
<keyword evidence="3 9" id="KW-0963">Cytoplasm</keyword>
<dbReference type="GO" id="GO:0009330">
    <property type="term" value="C:DNA topoisomerase type II (double strand cut, ATP-hydrolyzing) complex"/>
    <property type="evidence" value="ECO:0007669"/>
    <property type="project" value="TreeGrafter"/>
</dbReference>
<evidence type="ECO:0000256" key="4">
    <source>
        <dbReference type="ARBA" id="ARBA00022741"/>
    </source>
</evidence>
<evidence type="ECO:0000313" key="12">
    <source>
        <dbReference type="EMBL" id="OFI50484.1"/>
    </source>
</evidence>
<dbReference type="SUPFAM" id="SSF101904">
    <property type="entry name" value="GyrA/ParC C-terminal domain-like"/>
    <property type="match status" value="1"/>
</dbReference>
<dbReference type="GO" id="GO:0006261">
    <property type="term" value="P:DNA-templated DNA replication"/>
    <property type="evidence" value="ECO:0007669"/>
    <property type="project" value="UniProtKB-UniRule"/>
</dbReference>
<dbReference type="GO" id="GO:0005524">
    <property type="term" value="F:ATP binding"/>
    <property type="evidence" value="ECO:0007669"/>
    <property type="project" value="UniProtKB-UniRule"/>
</dbReference>
<dbReference type="InterPro" id="IPR005743">
    <property type="entry name" value="GyrA"/>
</dbReference>
<dbReference type="GO" id="GO:0034335">
    <property type="term" value="F:DNA negative supercoiling activity"/>
    <property type="evidence" value="ECO:0007669"/>
    <property type="project" value="UniProtKB-ARBA"/>
</dbReference>
<dbReference type="InterPro" id="IPR006691">
    <property type="entry name" value="GyrA/parC_rep"/>
</dbReference>
<comment type="catalytic activity">
    <reaction evidence="1 9 10">
        <text>ATP-dependent breakage, passage and rejoining of double-stranded DNA.</text>
        <dbReference type="EC" id="5.6.2.2"/>
    </reaction>
</comment>
<dbReference type="OrthoDB" id="9806486at2"/>
<comment type="subunit">
    <text evidence="9">Heterotetramer, composed of two GyrA and two GyrB chains. In the heterotetramer, GyrA contains the active site tyrosine that forms a transient covalent intermediate with DNA, while GyrB binds cofactors and catalyzes ATP hydrolysis.</text>
</comment>
<dbReference type="STRING" id="1859473.BG261_00985"/>
<dbReference type="InterPro" id="IPR050220">
    <property type="entry name" value="Type_II_DNA_Topoisomerases"/>
</dbReference>
<dbReference type="FunFam" id="3.30.1360.40:FF:000002">
    <property type="entry name" value="DNA gyrase subunit A"/>
    <property type="match status" value="1"/>
</dbReference>
<dbReference type="Pfam" id="PF00521">
    <property type="entry name" value="DNA_topoisoIV"/>
    <property type="match status" value="1"/>
</dbReference>
<dbReference type="FunFam" id="3.90.199.10:FF:000001">
    <property type="entry name" value="DNA gyrase subunit A"/>
    <property type="match status" value="1"/>
</dbReference>
<evidence type="ECO:0000313" key="13">
    <source>
        <dbReference type="Proteomes" id="UP000178622"/>
    </source>
</evidence>
<organism evidence="12 13">
    <name type="scientific">Floricoccus tropicus</name>
    <dbReference type="NCBI Taxonomy" id="1859473"/>
    <lineage>
        <taxon>Bacteria</taxon>
        <taxon>Bacillati</taxon>
        <taxon>Bacillota</taxon>
        <taxon>Bacilli</taxon>
        <taxon>Lactobacillales</taxon>
        <taxon>Streptococcaceae</taxon>
        <taxon>Floricoccus</taxon>
    </lineage>
</organism>
<dbReference type="Gene3D" id="2.120.10.90">
    <property type="entry name" value="DNA gyrase/topoisomerase IV, subunit A, C-terminal"/>
    <property type="match status" value="1"/>
</dbReference>
<keyword evidence="8 9" id="KW-0413">Isomerase</keyword>
<dbReference type="InterPro" id="IPR002205">
    <property type="entry name" value="Topo_IIA_dom_A"/>
</dbReference>
<dbReference type="EC" id="5.6.2.2" evidence="9"/>
<evidence type="ECO:0000256" key="7">
    <source>
        <dbReference type="ARBA" id="ARBA00023125"/>
    </source>
</evidence>
<feature type="short sequence motif" description="GyrA-box" evidence="9">
    <location>
        <begin position="524"/>
        <end position="530"/>
    </location>
</feature>
<dbReference type="NCBIfam" id="NF004044">
    <property type="entry name" value="PRK05561.1"/>
    <property type="match status" value="1"/>
</dbReference>
<evidence type="ECO:0000256" key="8">
    <source>
        <dbReference type="ARBA" id="ARBA00023235"/>
    </source>
</evidence>
<comment type="miscellaneous">
    <text evidence="9">Few gyrases are as efficient as E.coli at forming negative supercoils. Not all organisms have 2 type II topoisomerases; in organisms with a single type II topoisomerase this enzyme also has to decatenate newly replicated chromosomes.</text>
</comment>
<dbReference type="InterPro" id="IPR013760">
    <property type="entry name" value="Topo_IIA-like_dom_sf"/>
</dbReference>
<dbReference type="SMART" id="SM00434">
    <property type="entry name" value="TOP4c"/>
    <property type="match status" value="1"/>
</dbReference>
<evidence type="ECO:0000256" key="10">
    <source>
        <dbReference type="PROSITE-ProRule" id="PRU01384"/>
    </source>
</evidence>
<dbReference type="AlphaFoldDB" id="A0A1E8GQG8"/>
<dbReference type="NCBIfam" id="NF004043">
    <property type="entry name" value="PRK05560.1"/>
    <property type="match status" value="1"/>
</dbReference>
<evidence type="ECO:0000256" key="6">
    <source>
        <dbReference type="ARBA" id="ARBA00023029"/>
    </source>
</evidence>
<dbReference type="FunFam" id="1.10.268.10:FF:000001">
    <property type="entry name" value="DNA gyrase subunit A"/>
    <property type="match status" value="1"/>
</dbReference>
<dbReference type="InterPro" id="IPR035516">
    <property type="entry name" value="Gyrase/topoIV_suA_C"/>
</dbReference>
<dbReference type="PANTHER" id="PTHR43493:SF5">
    <property type="entry name" value="DNA GYRASE SUBUNIT A, CHLOROPLASTIC_MITOCHONDRIAL"/>
    <property type="match status" value="1"/>
</dbReference>
<keyword evidence="4 9" id="KW-0547">Nucleotide-binding</keyword>
<dbReference type="EMBL" id="MKIR01000001">
    <property type="protein sequence ID" value="OFI50484.1"/>
    <property type="molecule type" value="Genomic_DNA"/>
</dbReference>
<evidence type="ECO:0000256" key="9">
    <source>
        <dbReference type="HAMAP-Rule" id="MF_01897"/>
    </source>
</evidence>
<comment type="similarity">
    <text evidence="2 9">Belongs to the type II topoisomerase GyrA/ParC subunit family.</text>
</comment>
<keyword evidence="7 9" id="KW-0238">DNA-binding</keyword>
<feature type="active site" description="O-(5'-phospho-DNA)-tyrosine intermediate" evidence="9 10">
    <location>
        <position position="120"/>
    </location>
</feature>
<dbReference type="RefSeq" id="WP_070791315.1">
    <property type="nucleotide sequence ID" value="NZ_MKIR01000001.1"/>
</dbReference>
<proteinExistence type="inferred from homology"/>
<evidence type="ECO:0000256" key="5">
    <source>
        <dbReference type="ARBA" id="ARBA00022840"/>
    </source>
</evidence>
<protein>
    <recommendedName>
        <fullName evidence="9">DNA gyrase subunit A</fullName>
        <ecNumber evidence="9">5.6.2.2</ecNumber>
    </recommendedName>
</protein>
<keyword evidence="6 9" id="KW-0799">Topoisomerase</keyword>
<evidence type="ECO:0000256" key="1">
    <source>
        <dbReference type="ARBA" id="ARBA00000185"/>
    </source>
</evidence>
<dbReference type="FunFam" id="2.120.10.90:FF:000004">
    <property type="entry name" value="DNA gyrase subunit A"/>
    <property type="match status" value="1"/>
</dbReference>